<protein>
    <submittedName>
        <fullName evidence="2">Uncharacterized protein</fullName>
    </submittedName>
</protein>
<feature type="region of interest" description="Disordered" evidence="1">
    <location>
        <begin position="35"/>
        <end position="65"/>
    </location>
</feature>
<accession>A0ABX1ZEE4</accession>
<name>A0ABX1ZEE4_9BACL</name>
<dbReference type="Proteomes" id="UP000618579">
    <property type="component" value="Unassembled WGS sequence"/>
</dbReference>
<reference evidence="2 3" key="1">
    <citation type="submission" date="2019-10" db="EMBL/GenBank/DDBJ databases">
        <title>Description of Paenibacillus pedi sp. nov.</title>
        <authorList>
            <person name="Carlier A."/>
            <person name="Qi S."/>
        </authorList>
    </citation>
    <scope>NUCLEOTIDE SEQUENCE [LARGE SCALE GENOMIC DNA]</scope>
    <source>
        <strain evidence="2 3">LMG 31457</strain>
    </source>
</reference>
<proteinExistence type="predicted"/>
<comment type="caution">
    <text evidence="2">The sequence shown here is derived from an EMBL/GenBank/DDBJ whole genome shotgun (WGS) entry which is preliminary data.</text>
</comment>
<keyword evidence="3" id="KW-1185">Reference proteome</keyword>
<evidence type="ECO:0000256" key="1">
    <source>
        <dbReference type="SAM" id="MobiDB-lite"/>
    </source>
</evidence>
<gene>
    <name evidence="2" type="ORF">GC097_00285</name>
</gene>
<dbReference type="EMBL" id="WHNZ01000004">
    <property type="protein sequence ID" value="NOU98464.1"/>
    <property type="molecule type" value="Genomic_DNA"/>
</dbReference>
<evidence type="ECO:0000313" key="3">
    <source>
        <dbReference type="Proteomes" id="UP000618579"/>
    </source>
</evidence>
<dbReference type="RefSeq" id="WP_171681356.1">
    <property type="nucleotide sequence ID" value="NZ_WHNZ01000004.1"/>
</dbReference>
<evidence type="ECO:0000313" key="2">
    <source>
        <dbReference type="EMBL" id="NOU98464.1"/>
    </source>
</evidence>
<sequence length="65" mass="7426">MSDAPLSAYDAYRAGYYAGYFRGRLAQMNGEDYDARTPVEREGNGAVTYGDPWDNEEKELPNRQR</sequence>
<organism evidence="2 3">
    <name type="scientific">Paenibacillus planticolens</name>
    <dbReference type="NCBI Taxonomy" id="2654976"/>
    <lineage>
        <taxon>Bacteria</taxon>
        <taxon>Bacillati</taxon>
        <taxon>Bacillota</taxon>
        <taxon>Bacilli</taxon>
        <taxon>Bacillales</taxon>
        <taxon>Paenibacillaceae</taxon>
        <taxon>Paenibacillus</taxon>
    </lineage>
</organism>